<feature type="domain" description="PAC" evidence="8">
    <location>
        <begin position="107"/>
        <end position="159"/>
    </location>
</feature>
<dbReference type="InParanoid" id="C1F0X6"/>
<evidence type="ECO:0000313" key="10">
    <source>
        <dbReference type="Proteomes" id="UP000002207"/>
    </source>
</evidence>
<keyword evidence="4" id="KW-0238">DNA-binding</keyword>
<dbReference type="Pfam" id="PF13185">
    <property type="entry name" value="GAF_2"/>
    <property type="match status" value="1"/>
</dbReference>
<reference evidence="9 10" key="1">
    <citation type="journal article" date="2009" name="Appl. Environ. Microbiol.">
        <title>Three genomes from the phylum Acidobacteria provide insight into the lifestyles of these microorganisms in soils.</title>
        <authorList>
            <person name="Ward N.L."/>
            <person name="Challacombe J.F."/>
            <person name="Janssen P.H."/>
            <person name="Henrissat B."/>
            <person name="Coutinho P.M."/>
            <person name="Wu M."/>
            <person name="Xie G."/>
            <person name="Haft D.H."/>
            <person name="Sait M."/>
            <person name="Badger J."/>
            <person name="Barabote R.D."/>
            <person name="Bradley B."/>
            <person name="Brettin T.S."/>
            <person name="Brinkac L.M."/>
            <person name="Bruce D."/>
            <person name="Creasy T."/>
            <person name="Daugherty S.C."/>
            <person name="Davidsen T.M."/>
            <person name="DeBoy R.T."/>
            <person name="Detter J.C."/>
            <person name="Dodson R.J."/>
            <person name="Durkin A.S."/>
            <person name="Ganapathy A."/>
            <person name="Gwinn-Giglio M."/>
            <person name="Han C.S."/>
            <person name="Khouri H."/>
            <person name="Kiss H."/>
            <person name="Kothari S.P."/>
            <person name="Madupu R."/>
            <person name="Nelson K.E."/>
            <person name="Nelson W.C."/>
            <person name="Paulsen I."/>
            <person name="Penn K."/>
            <person name="Ren Q."/>
            <person name="Rosovitz M.J."/>
            <person name="Selengut J.D."/>
            <person name="Shrivastava S."/>
            <person name="Sullivan S.A."/>
            <person name="Tapia R."/>
            <person name="Thompson L.S."/>
            <person name="Watkins K.L."/>
            <person name="Yang Q."/>
            <person name="Yu C."/>
            <person name="Zafar N."/>
            <person name="Zhou L."/>
            <person name="Kuske C.R."/>
        </authorList>
    </citation>
    <scope>NUCLEOTIDE SEQUENCE [LARGE SCALE GENOMIC DNA]</scope>
    <source>
        <strain evidence="10">ATCC 51196 / DSM 11244 / BCRC 80197 / JCM 7670 / NBRC 15755 / NCIMB 13165 / 161</strain>
    </source>
</reference>
<name>C1F0X6_ACIC5</name>
<dbReference type="AlphaFoldDB" id="C1F0X6"/>
<dbReference type="InterPro" id="IPR035965">
    <property type="entry name" value="PAS-like_dom_sf"/>
</dbReference>
<evidence type="ECO:0000256" key="3">
    <source>
        <dbReference type="ARBA" id="ARBA00023015"/>
    </source>
</evidence>
<dbReference type="GO" id="GO:0006355">
    <property type="term" value="P:regulation of DNA-templated transcription"/>
    <property type="evidence" value="ECO:0007669"/>
    <property type="project" value="InterPro"/>
</dbReference>
<feature type="domain" description="PAS" evidence="7">
    <location>
        <begin position="32"/>
        <end position="84"/>
    </location>
</feature>
<dbReference type="InterPro" id="IPR000014">
    <property type="entry name" value="PAS"/>
</dbReference>
<dbReference type="CDD" id="cd00009">
    <property type="entry name" value="AAA"/>
    <property type="match status" value="1"/>
</dbReference>
<evidence type="ECO:0000259" key="8">
    <source>
        <dbReference type="PROSITE" id="PS50113"/>
    </source>
</evidence>
<sequence length="781" mass="87542">MLPLAIAGNLLQTFGGMKVDLQVTSGNNAAESSELLRAVFERAPDAILIVDTRGRITGANETAERTFGYQRDELVGQSIEVLIPARFRKDHPAHLQGYQAAPHTRPMGADLKLFGLRRDGTEFPVDVMLSPLPTESQTLSLAVVRDITQRRSIEQKLEQTQQHFRAIVEGARDYAIFMLDPQGCVITWNPGAGQIHGYRTEEITGQHFSLFFLQEDRERGKPEHELSIASAEGRYEDEGWRIRKDGSRFWANVLITALYDQQRQIIGYSKLTRDLTERRRAEEALLAELSVSVLPGLKIQQMLHAVASSMQRIVAHDYASITLLDQSKNVLHSYILSAAGDSGPEMELSVAPESSPEAAVLHTHEALFLPSLQDSSFPQDALRHALSSGIHAAWWLPLVHEGRVAGALCIGVRNPKTLEHVSRHTLTQMAAQIALTIQGINAARQLSAQTQKLKEEKRYLEEELRTEYSFEEIVGNGESLRRVLKQVETVAPTDATTLILGETGTGKELIARAIHNLSARDGHTFVKVNCSSIPTGLLESELFGHEKGAFTGAIQQRIGRLELAHQGTLFLDEIGDLPLDLQPKLLRALQEKEIERLGGRRTIPVDFRLLAATHRDLARMVKDGQFRSDLYYRLKVFPILLPPLRQRREDIPELVNYFVAKHARRMNKHIEEIPEPVMSALVRWHWPGNIRELENFLERAVILTRGPLLRAPLSELQELNIETDEPQSTLEAAERAHILQVLRDCDGVIAGAGGAAERLGLKRTTLNSRMKKLGIERREYL</sequence>
<evidence type="ECO:0000256" key="5">
    <source>
        <dbReference type="ARBA" id="ARBA00023163"/>
    </source>
</evidence>
<protein>
    <submittedName>
        <fullName evidence="9">Sigma-54 dependent transcriptional regulator, Fis family</fullName>
    </submittedName>
</protein>
<dbReference type="SMART" id="SM00382">
    <property type="entry name" value="AAA"/>
    <property type="match status" value="1"/>
</dbReference>
<dbReference type="NCBIfam" id="TIGR00229">
    <property type="entry name" value="sensory_box"/>
    <property type="match status" value="2"/>
</dbReference>
<dbReference type="SUPFAM" id="SSF46689">
    <property type="entry name" value="Homeodomain-like"/>
    <property type="match status" value="1"/>
</dbReference>
<dbReference type="Gene3D" id="3.30.450.20">
    <property type="entry name" value="PAS domain"/>
    <property type="match status" value="2"/>
</dbReference>
<evidence type="ECO:0000259" key="7">
    <source>
        <dbReference type="PROSITE" id="PS50112"/>
    </source>
</evidence>
<dbReference type="Pfam" id="PF02954">
    <property type="entry name" value="HTH_8"/>
    <property type="match status" value="1"/>
</dbReference>
<dbReference type="Pfam" id="PF25601">
    <property type="entry name" value="AAA_lid_14"/>
    <property type="match status" value="1"/>
</dbReference>
<dbReference type="Proteomes" id="UP000002207">
    <property type="component" value="Chromosome"/>
</dbReference>
<dbReference type="FunFam" id="3.40.50.300:FF:000006">
    <property type="entry name" value="DNA-binding transcriptional regulator NtrC"/>
    <property type="match status" value="1"/>
</dbReference>
<dbReference type="PROSITE" id="PS50112">
    <property type="entry name" value="PAS"/>
    <property type="match status" value="2"/>
</dbReference>
<dbReference type="PROSITE" id="PS00688">
    <property type="entry name" value="SIGMA54_INTERACT_3"/>
    <property type="match status" value="1"/>
</dbReference>
<feature type="domain" description="Sigma-54 factor interaction" evidence="6">
    <location>
        <begin position="473"/>
        <end position="702"/>
    </location>
</feature>
<keyword evidence="10" id="KW-1185">Reference proteome</keyword>
<accession>C1F0X6</accession>
<dbReference type="InterPro" id="IPR025944">
    <property type="entry name" value="Sigma_54_int_dom_CS"/>
</dbReference>
<dbReference type="STRING" id="240015.ACP_0475"/>
<dbReference type="InterPro" id="IPR058031">
    <property type="entry name" value="AAA_lid_NorR"/>
</dbReference>
<dbReference type="eggNOG" id="COG3829">
    <property type="taxonomic scope" value="Bacteria"/>
</dbReference>
<dbReference type="InterPro" id="IPR013767">
    <property type="entry name" value="PAS_fold"/>
</dbReference>
<organism evidence="9 10">
    <name type="scientific">Acidobacterium capsulatum (strain ATCC 51196 / DSM 11244 / BCRC 80197 / JCM 7670 / NBRC 15755 / NCIMB 13165 / 161)</name>
    <dbReference type="NCBI Taxonomy" id="240015"/>
    <lineage>
        <taxon>Bacteria</taxon>
        <taxon>Pseudomonadati</taxon>
        <taxon>Acidobacteriota</taxon>
        <taxon>Terriglobia</taxon>
        <taxon>Terriglobales</taxon>
        <taxon>Acidobacteriaceae</taxon>
        <taxon>Acidobacterium</taxon>
    </lineage>
</organism>
<dbReference type="GO" id="GO:0043565">
    <property type="term" value="F:sequence-specific DNA binding"/>
    <property type="evidence" value="ECO:0007669"/>
    <property type="project" value="InterPro"/>
</dbReference>
<dbReference type="GO" id="GO:0005524">
    <property type="term" value="F:ATP binding"/>
    <property type="evidence" value="ECO:0007669"/>
    <property type="project" value="UniProtKB-KW"/>
</dbReference>
<dbReference type="InterPro" id="IPR002078">
    <property type="entry name" value="Sigma_54_int"/>
</dbReference>
<dbReference type="SUPFAM" id="SSF52540">
    <property type="entry name" value="P-loop containing nucleoside triphosphate hydrolases"/>
    <property type="match status" value="1"/>
</dbReference>
<keyword evidence="2" id="KW-0067">ATP-binding</keyword>
<dbReference type="SUPFAM" id="SSF55781">
    <property type="entry name" value="GAF domain-like"/>
    <property type="match status" value="1"/>
</dbReference>
<keyword evidence="1" id="KW-0547">Nucleotide-binding</keyword>
<feature type="domain" description="PAC" evidence="8">
    <location>
        <begin position="235"/>
        <end position="287"/>
    </location>
</feature>
<dbReference type="SMART" id="SM00065">
    <property type="entry name" value="GAF"/>
    <property type="match status" value="1"/>
</dbReference>
<dbReference type="Pfam" id="PF13426">
    <property type="entry name" value="PAS_9"/>
    <property type="match status" value="1"/>
</dbReference>
<evidence type="ECO:0000256" key="1">
    <source>
        <dbReference type="ARBA" id="ARBA00022741"/>
    </source>
</evidence>
<dbReference type="InterPro" id="IPR029016">
    <property type="entry name" value="GAF-like_dom_sf"/>
</dbReference>
<dbReference type="PROSITE" id="PS50045">
    <property type="entry name" value="SIGMA54_INTERACT_4"/>
    <property type="match status" value="1"/>
</dbReference>
<dbReference type="EMBL" id="CP001472">
    <property type="protein sequence ID" value="ACO32313.1"/>
    <property type="molecule type" value="Genomic_DNA"/>
</dbReference>
<dbReference type="HOGENOM" id="CLU_000445_8_1_0"/>
<dbReference type="CDD" id="cd00130">
    <property type="entry name" value="PAS"/>
    <property type="match status" value="2"/>
</dbReference>
<dbReference type="PROSITE" id="PS50113">
    <property type="entry name" value="PAC"/>
    <property type="match status" value="2"/>
</dbReference>
<evidence type="ECO:0000256" key="2">
    <source>
        <dbReference type="ARBA" id="ARBA00022840"/>
    </source>
</evidence>
<dbReference type="KEGG" id="aca:ACP_0475"/>
<dbReference type="SUPFAM" id="SSF55785">
    <property type="entry name" value="PYP-like sensor domain (PAS domain)"/>
    <property type="match status" value="2"/>
</dbReference>
<dbReference type="Pfam" id="PF00989">
    <property type="entry name" value="PAS"/>
    <property type="match status" value="1"/>
</dbReference>
<dbReference type="PANTHER" id="PTHR32071:SF123">
    <property type="entry name" value="DNA-BINDING TRANSCRIPTIONAL ACTIVATOR HYFR-RELATED"/>
    <property type="match status" value="1"/>
</dbReference>
<dbReference type="Gene3D" id="1.10.10.60">
    <property type="entry name" value="Homeodomain-like"/>
    <property type="match status" value="1"/>
</dbReference>
<dbReference type="PANTHER" id="PTHR32071">
    <property type="entry name" value="TRANSCRIPTIONAL REGULATORY PROTEIN"/>
    <property type="match status" value="1"/>
</dbReference>
<evidence type="ECO:0000256" key="4">
    <source>
        <dbReference type="ARBA" id="ARBA00023125"/>
    </source>
</evidence>
<dbReference type="Gene3D" id="1.10.8.60">
    <property type="match status" value="1"/>
</dbReference>
<dbReference type="InterPro" id="IPR009057">
    <property type="entry name" value="Homeodomain-like_sf"/>
</dbReference>
<dbReference type="FunCoup" id="C1F0X6">
    <property type="interactions" value="111"/>
</dbReference>
<dbReference type="InterPro" id="IPR002197">
    <property type="entry name" value="HTH_Fis"/>
</dbReference>
<gene>
    <name evidence="9" type="ordered locus">ACP_0475</name>
</gene>
<dbReference type="Gene3D" id="3.30.450.40">
    <property type="match status" value="1"/>
</dbReference>
<dbReference type="InterPro" id="IPR003593">
    <property type="entry name" value="AAA+_ATPase"/>
</dbReference>
<proteinExistence type="predicted"/>
<dbReference type="InterPro" id="IPR001610">
    <property type="entry name" value="PAC"/>
</dbReference>
<dbReference type="InterPro" id="IPR027417">
    <property type="entry name" value="P-loop_NTPase"/>
</dbReference>
<dbReference type="SMART" id="SM00091">
    <property type="entry name" value="PAS"/>
    <property type="match status" value="2"/>
</dbReference>
<dbReference type="Pfam" id="PF00158">
    <property type="entry name" value="Sigma54_activat"/>
    <property type="match status" value="1"/>
</dbReference>
<evidence type="ECO:0000313" key="9">
    <source>
        <dbReference type="EMBL" id="ACO32313.1"/>
    </source>
</evidence>
<keyword evidence="5" id="KW-0804">Transcription</keyword>
<keyword evidence="3" id="KW-0805">Transcription regulation</keyword>
<dbReference type="Gene3D" id="3.40.50.300">
    <property type="entry name" value="P-loop containing nucleotide triphosphate hydrolases"/>
    <property type="match status" value="1"/>
</dbReference>
<dbReference type="InterPro" id="IPR000700">
    <property type="entry name" value="PAS-assoc_C"/>
</dbReference>
<dbReference type="InterPro" id="IPR003018">
    <property type="entry name" value="GAF"/>
</dbReference>
<dbReference type="OrthoDB" id="9804019at2"/>
<dbReference type="SMART" id="SM00086">
    <property type="entry name" value="PAC"/>
    <property type="match status" value="2"/>
</dbReference>
<feature type="domain" description="PAS" evidence="7">
    <location>
        <begin position="160"/>
        <end position="231"/>
    </location>
</feature>
<evidence type="ECO:0000259" key="6">
    <source>
        <dbReference type="PROSITE" id="PS50045"/>
    </source>
</evidence>